<dbReference type="AlphaFoldDB" id="A0A3A8EX78"/>
<feature type="transmembrane region" description="Helical" evidence="1">
    <location>
        <begin position="61"/>
        <end position="82"/>
    </location>
</feature>
<name>A0A3A8EX78_9GAMM</name>
<evidence type="ECO:0000313" key="2">
    <source>
        <dbReference type="EMBL" id="RKG35310.1"/>
    </source>
</evidence>
<accession>A0A3A8EX78</accession>
<protein>
    <submittedName>
        <fullName evidence="2">DUF2254 domain-containing protein</fullName>
    </submittedName>
</protein>
<reference evidence="2 3" key="1">
    <citation type="submission" date="2018-09" db="EMBL/GenBank/DDBJ databases">
        <title>The draft genome of Acinetobacter spp. strains.</title>
        <authorList>
            <person name="Qin J."/>
            <person name="Feng Y."/>
            <person name="Zong Z."/>
        </authorList>
    </citation>
    <scope>NUCLEOTIDE SEQUENCE [LARGE SCALE GENOMIC DNA]</scope>
    <source>
        <strain evidence="2 3">WCHAc060096</strain>
    </source>
</reference>
<keyword evidence="3" id="KW-1185">Reference proteome</keyword>
<dbReference type="InterPro" id="IPR018723">
    <property type="entry name" value="DUF2254_membrane"/>
</dbReference>
<keyword evidence="1" id="KW-0812">Transmembrane</keyword>
<dbReference type="Pfam" id="PF10011">
    <property type="entry name" value="DUF2254"/>
    <property type="match status" value="1"/>
</dbReference>
<dbReference type="RefSeq" id="WP_120369084.1">
    <property type="nucleotide sequence ID" value="NZ_RAXU01000003.1"/>
</dbReference>
<comment type="caution">
    <text evidence="2">The sequence shown here is derived from an EMBL/GenBank/DDBJ whole genome shotgun (WGS) entry which is preliminary data.</text>
</comment>
<feature type="transmembrane region" description="Helical" evidence="1">
    <location>
        <begin position="21"/>
        <end position="41"/>
    </location>
</feature>
<feature type="transmembrane region" description="Helical" evidence="1">
    <location>
        <begin position="103"/>
        <end position="127"/>
    </location>
</feature>
<evidence type="ECO:0000256" key="1">
    <source>
        <dbReference type="SAM" id="Phobius"/>
    </source>
</evidence>
<organism evidence="2 3">
    <name type="scientific">Acinetobacter guerrae</name>
    <dbReference type="NCBI Taxonomy" id="1843371"/>
    <lineage>
        <taxon>Bacteria</taxon>
        <taxon>Pseudomonadati</taxon>
        <taxon>Pseudomonadota</taxon>
        <taxon>Gammaproteobacteria</taxon>
        <taxon>Moraxellales</taxon>
        <taxon>Moraxellaceae</taxon>
        <taxon>Acinetobacter</taxon>
    </lineage>
</organism>
<evidence type="ECO:0000313" key="3">
    <source>
        <dbReference type="Proteomes" id="UP000269001"/>
    </source>
</evidence>
<sequence length="420" mass="47289">MLYKFKILLTDPSKNLWIQPTLGAIFAIIFSLLAVLGNYFIPVDYVLNITAETLSSLLNIIASSMLAVTTFSLSIMVSALTSTSNSATPRARPLIIENDYTRIAIASFISAFIYSVIAKIALGFEYYGVQGRFVLFISTILVLLYLIYTLIRWVQTISSLGSLSDALLKIEKKAAEGMLQYRLQPDLGASHSLPQQLSEYKILSEKIGYLCHVNLAHLQNLAEKYQCHIHICERPGTFVESQQLLLMLYPQKPFDLDAEALEKLWSDLRDCVVIDQNRSYSQDPRFGLQIMSEVGQRAMSASINDPTTAIQAIHAITRIILIEPSKDKKLELCEYPLLSIISLDLQDLIKPIFAPISRDSTANLEISMWLIRSLKIISRHAKEAELKESAIDEEKKVFQRSLSGLSFEPDREALRASFEQ</sequence>
<feature type="transmembrane region" description="Helical" evidence="1">
    <location>
        <begin position="133"/>
        <end position="151"/>
    </location>
</feature>
<gene>
    <name evidence="2" type="ORF">D7V21_03145</name>
</gene>
<keyword evidence="1" id="KW-0472">Membrane</keyword>
<proteinExistence type="predicted"/>
<dbReference type="EMBL" id="RAXU01000003">
    <property type="protein sequence ID" value="RKG35310.1"/>
    <property type="molecule type" value="Genomic_DNA"/>
</dbReference>
<keyword evidence="1" id="KW-1133">Transmembrane helix</keyword>
<dbReference type="Proteomes" id="UP000269001">
    <property type="component" value="Unassembled WGS sequence"/>
</dbReference>